<dbReference type="Proteomes" id="UP001216139">
    <property type="component" value="Chromosome"/>
</dbReference>
<keyword evidence="2" id="KW-1185">Reference proteome</keyword>
<evidence type="ECO:0000313" key="2">
    <source>
        <dbReference type="Proteomes" id="UP001216139"/>
    </source>
</evidence>
<dbReference type="EMBL" id="CP117167">
    <property type="protein sequence ID" value="WCT14406.1"/>
    <property type="molecule type" value="Genomic_DNA"/>
</dbReference>
<protein>
    <submittedName>
        <fullName evidence="1">Uncharacterized protein</fullName>
    </submittedName>
</protein>
<reference evidence="1 2" key="1">
    <citation type="submission" date="2023-02" db="EMBL/GenBank/DDBJ databases">
        <title>Genome sequence of Mucilaginibacter jinjuensis strain KACC 16571.</title>
        <authorList>
            <person name="Kim S."/>
            <person name="Heo J."/>
            <person name="Kwon S.-W."/>
        </authorList>
    </citation>
    <scope>NUCLEOTIDE SEQUENCE [LARGE SCALE GENOMIC DNA]</scope>
    <source>
        <strain evidence="1 2">KACC 16571</strain>
    </source>
</reference>
<sequence>MNEPFILPVTYQGKAYELKARFERWGYTHRIAVLIDETTFTFEPDEEGGYRALSIPGTLVHSVPIDAGLLNAIAEKLISLNNA</sequence>
<proteinExistence type="predicted"/>
<name>A0ABY7TEE1_9SPHI</name>
<gene>
    <name evidence="1" type="ORF">PQO05_10725</name>
</gene>
<dbReference type="RefSeq" id="WP_273632905.1">
    <property type="nucleotide sequence ID" value="NZ_CP117167.1"/>
</dbReference>
<evidence type="ECO:0000313" key="1">
    <source>
        <dbReference type="EMBL" id="WCT14406.1"/>
    </source>
</evidence>
<organism evidence="1 2">
    <name type="scientific">Mucilaginibacter jinjuensis</name>
    <dbReference type="NCBI Taxonomy" id="1176721"/>
    <lineage>
        <taxon>Bacteria</taxon>
        <taxon>Pseudomonadati</taxon>
        <taxon>Bacteroidota</taxon>
        <taxon>Sphingobacteriia</taxon>
        <taxon>Sphingobacteriales</taxon>
        <taxon>Sphingobacteriaceae</taxon>
        <taxon>Mucilaginibacter</taxon>
    </lineage>
</organism>
<accession>A0ABY7TEE1</accession>